<accession>A0AA47MGP2</accession>
<sequence>MQTLMAFSLEIVPLLLLLTGGPNSMGFISTAPSIAGFKTTTNCTSYCIPLCTFSWSVKGVVVKGSTLTWMPDGLDSVVELTCTARNPETAKAFKRTFTVEVRNQVSVQINPENHLPSLNQSLGLVCDGSVQGLPVEWYSNGRRVTPRKGLSLMKDNTILYFDSLVPLDAGFYRCKATMPTFYRGTAFSLGYLLNFDPWNVTINGPDAVVPGVQSIFSCLTSCTLNVDCTIRWAFKGGFPHFSTYKNVLKWTPSIQESFQNLTCMVENTAAQRSVQVTKMVEVKGMEMVIDL</sequence>
<dbReference type="InterPro" id="IPR052598">
    <property type="entry name" value="IgSF_CEA-related"/>
</dbReference>
<keyword evidence="3" id="KW-0325">Glycoprotein</keyword>
<evidence type="ECO:0000259" key="6">
    <source>
        <dbReference type="PROSITE" id="PS50835"/>
    </source>
</evidence>
<keyword evidence="8" id="KW-1185">Reference proteome</keyword>
<dbReference type="SUPFAM" id="SSF48726">
    <property type="entry name" value="Immunoglobulin"/>
    <property type="match status" value="2"/>
</dbReference>
<evidence type="ECO:0000256" key="1">
    <source>
        <dbReference type="ARBA" id="ARBA00022729"/>
    </source>
</evidence>
<dbReference type="InterPro" id="IPR007110">
    <property type="entry name" value="Ig-like_dom"/>
</dbReference>
<evidence type="ECO:0000313" key="7">
    <source>
        <dbReference type="EMBL" id="KAK0139785.1"/>
    </source>
</evidence>
<dbReference type="AlphaFoldDB" id="A0AA47MGP2"/>
<feature type="chain" id="PRO_5041376072" evidence="5">
    <location>
        <begin position="27"/>
        <end position="291"/>
    </location>
</feature>
<dbReference type="InterPro" id="IPR013783">
    <property type="entry name" value="Ig-like_fold"/>
</dbReference>
<dbReference type="PROSITE" id="PS50835">
    <property type="entry name" value="IG_LIKE"/>
    <property type="match status" value="1"/>
</dbReference>
<dbReference type="EMBL" id="JAOPHQ010004296">
    <property type="protein sequence ID" value="KAK0139785.1"/>
    <property type="molecule type" value="Genomic_DNA"/>
</dbReference>
<keyword evidence="2" id="KW-1015">Disulfide bond</keyword>
<evidence type="ECO:0000256" key="2">
    <source>
        <dbReference type="ARBA" id="ARBA00023157"/>
    </source>
</evidence>
<evidence type="ECO:0000256" key="3">
    <source>
        <dbReference type="ARBA" id="ARBA00023180"/>
    </source>
</evidence>
<feature type="domain" description="Ig-like" evidence="6">
    <location>
        <begin position="87"/>
        <end position="177"/>
    </location>
</feature>
<dbReference type="InterPro" id="IPR036179">
    <property type="entry name" value="Ig-like_dom_sf"/>
</dbReference>
<comment type="caution">
    <text evidence="7">The sequence shown here is derived from an EMBL/GenBank/DDBJ whole genome shotgun (WGS) entry which is preliminary data.</text>
</comment>
<organism evidence="7 8">
    <name type="scientific">Merluccius polli</name>
    <name type="common">Benguela hake</name>
    <name type="synonym">Merluccius cadenati</name>
    <dbReference type="NCBI Taxonomy" id="89951"/>
    <lineage>
        <taxon>Eukaryota</taxon>
        <taxon>Metazoa</taxon>
        <taxon>Chordata</taxon>
        <taxon>Craniata</taxon>
        <taxon>Vertebrata</taxon>
        <taxon>Euteleostomi</taxon>
        <taxon>Actinopterygii</taxon>
        <taxon>Neopterygii</taxon>
        <taxon>Teleostei</taxon>
        <taxon>Neoteleostei</taxon>
        <taxon>Acanthomorphata</taxon>
        <taxon>Zeiogadaria</taxon>
        <taxon>Gadariae</taxon>
        <taxon>Gadiformes</taxon>
        <taxon>Gadoidei</taxon>
        <taxon>Merlucciidae</taxon>
        <taxon>Merluccius</taxon>
    </lineage>
</organism>
<protein>
    <submittedName>
        <fullName evidence="7">Hemicentin-2</fullName>
    </submittedName>
</protein>
<feature type="signal peptide" evidence="5">
    <location>
        <begin position="1"/>
        <end position="26"/>
    </location>
</feature>
<keyword evidence="1 5" id="KW-0732">Signal</keyword>
<dbReference type="Gene3D" id="2.60.40.10">
    <property type="entry name" value="Immunoglobulins"/>
    <property type="match status" value="2"/>
</dbReference>
<gene>
    <name evidence="7" type="primary">Hmcn2_0</name>
    <name evidence="7" type="ORF">N1851_023305</name>
</gene>
<reference evidence="7" key="1">
    <citation type="journal article" date="2023" name="Front. Mar. Sci.">
        <title>A new Merluccius polli reference genome to investigate the effects of global change in West African waters.</title>
        <authorList>
            <person name="Mateo J.L."/>
            <person name="Blanco-Fernandez C."/>
            <person name="Garcia-Vazquez E."/>
            <person name="Machado-Schiaffino G."/>
        </authorList>
    </citation>
    <scope>NUCLEOTIDE SEQUENCE</scope>
    <source>
        <strain evidence="7">C29</strain>
        <tissue evidence="7">Fin</tissue>
    </source>
</reference>
<dbReference type="PANTHER" id="PTHR44337">
    <property type="entry name" value="CARCINOEMBRYONIC ANTIGEN-RELATED CELL ADHESION MOLECULE 8"/>
    <property type="match status" value="1"/>
</dbReference>
<dbReference type="Proteomes" id="UP001174136">
    <property type="component" value="Unassembled WGS sequence"/>
</dbReference>
<name>A0AA47MGP2_MERPO</name>
<evidence type="ECO:0000313" key="8">
    <source>
        <dbReference type="Proteomes" id="UP001174136"/>
    </source>
</evidence>
<proteinExistence type="predicted"/>
<evidence type="ECO:0000256" key="5">
    <source>
        <dbReference type="SAM" id="SignalP"/>
    </source>
</evidence>
<evidence type="ECO:0000256" key="4">
    <source>
        <dbReference type="ARBA" id="ARBA00023319"/>
    </source>
</evidence>
<keyword evidence="4" id="KW-0393">Immunoglobulin domain</keyword>
<dbReference type="PANTHER" id="PTHR44337:SF20">
    <property type="entry name" value="CARCINOEMBRYONIC ANTIGEN-RELATED CELL ADHESION MOLECULE 5-RELATED"/>
    <property type="match status" value="1"/>
</dbReference>